<sequence>MGTVTFSKVTFEHFGNMSPNGRIAAESEWKHIFAESATLLITNKATGQEYTLEYDPNDFTEAYQIQLPFGEYSVFSEVEGGDFETFLPFTISGEFTLDETSLDISLQGSTEYGLVTVKKEFVQSANLDGAHELVICDQGKILYLYVKAGLSPTLTIYENFNGQALQKELAISAYNHYHFFLKLTESQGTVNFIELAIGPFEYHEEYFEIGGKNNDGTVTDADGNVYGVVKIGEQYWLAENLRATTYCDGTPLETHILPLYTYVITLGFNEQPDYALVKDDYFTSENIYYYSREVVMNEKNICPCNWHVSTEEDWIKLLRYINVPDEDLNMNVSGNDQKVADKLMAMDWPNSNGHLHPEVNITNSTGFTAYPHGYFRYESDESGEGLFRGHPQQAWWWSSKNDSLFTRMIQPLNSRTYPSAIHKSFNSERYWHEIVVNIRCVKD</sequence>
<dbReference type="EMBL" id="BMIU01000040">
    <property type="protein sequence ID" value="GGF51539.1"/>
    <property type="molecule type" value="Genomic_DNA"/>
</dbReference>
<name>A0ABQ1VBD4_9BACT</name>
<proteinExistence type="predicted"/>
<feature type="domain" description="Fibrobacter succinogenes major paralogous" evidence="1">
    <location>
        <begin position="229"/>
        <end position="442"/>
    </location>
</feature>
<dbReference type="NCBIfam" id="TIGR02145">
    <property type="entry name" value="Fib_succ_major"/>
    <property type="match status" value="1"/>
</dbReference>
<protein>
    <recommendedName>
        <fullName evidence="1">Fibrobacter succinogenes major paralogous domain-containing protein</fullName>
    </recommendedName>
</protein>
<reference evidence="3" key="1">
    <citation type="journal article" date="2019" name="Int. J. Syst. Evol. Microbiol.">
        <title>The Global Catalogue of Microorganisms (GCM) 10K type strain sequencing project: providing services to taxonomists for standard genome sequencing and annotation.</title>
        <authorList>
            <consortium name="The Broad Institute Genomics Platform"/>
            <consortium name="The Broad Institute Genome Sequencing Center for Infectious Disease"/>
            <person name="Wu L."/>
            <person name="Ma J."/>
        </authorList>
    </citation>
    <scope>NUCLEOTIDE SEQUENCE [LARGE SCALE GENOMIC DNA]</scope>
    <source>
        <strain evidence="3">CGMCC 1.15407</strain>
    </source>
</reference>
<comment type="caution">
    <text evidence="2">The sequence shown here is derived from an EMBL/GenBank/DDBJ whole genome shotgun (WGS) entry which is preliminary data.</text>
</comment>
<dbReference type="Pfam" id="PF09603">
    <property type="entry name" value="Fib_succ_major"/>
    <property type="match status" value="1"/>
</dbReference>
<evidence type="ECO:0000259" key="1">
    <source>
        <dbReference type="Pfam" id="PF09603"/>
    </source>
</evidence>
<accession>A0ABQ1VBD4</accession>
<dbReference type="InterPro" id="IPR011871">
    <property type="entry name" value="Fib_succ_major"/>
</dbReference>
<dbReference type="Proteomes" id="UP000647339">
    <property type="component" value="Unassembled WGS sequence"/>
</dbReference>
<gene>
    <name evidence="2" type="ORF">GCM10011339_45060</name>
</gene>
<evidence type="ECO:0000313" key="3">
    <source>
        <dbReference type="Proteomes" id="UP000647339"/>
    </source>
</evidence>
<organism evidence="2 3">
    <name type="scientific">Echinicola rosea</name>
    <dbReference type="NCBI Taxonomy" id="1807691"/>
    <lineage>
        <taxon>Bacteria</taxon>
        <taxon>Pseudomonadati</taxon>
        <taxon>Bacteroidota</taxon>
        <taxon>Cytophagia</taxon>
        <taxon>Cytophagales</taxon>
        <taxon>Cyclobacteriaceae</taxon>
        <taxon>Echinicola</taxon>
    </lineage>
</organism>
<keyword evidence="3" id="KW-1185">Reference proteome</keyword>
<evidence type="ECO:0000313" key="2">
    <source>
        <dbReference type="EMBL" id="GGF51539.1"/>
    </source>
</evidence>